<feature type="transmembrane region" description="Helical" evidence="8">
    <location>
        <begin position="14"/>
        <end position="32"/>
    </location>
</feature>
<proteinExistence type="inferred from homology"/>
<reference evidence="9" key="1">
    <citation type="submission" date="2015-01" db="EMBL/GenBank/DDBJ databases">
        <title>Transcriptome Assembly of Fopius arisanus.</title>
        <authorList>
            <person name="Geib S."/>
        </authorList>
    </citation>
    <scope>NUCLEOTIDE SEQUENCE</scope>
</reference>
<name>A0A0C9RIQ3_9HYME</name>
<dbReference type="EMBL" id="GBYB01013122">
    <property type="protein sequence ID" value="JAG82889.1"/>
    <property type="molecule type" value="Transcribed_RNA"/>
</dbReference>
<comment type="similarity">
    <text evidence="1 7">Belongs to the phospholipase B-like family.</text>
</comment>
<sequence length="583" mass="65106">MLKVVGASWLQTRIATYILVAVALMGIGAIILGEFGRIDNDGTYAAVVTWNPKVGYKIDFWGQGNDLDTLPRRAARGYYRTRIQETGWSFVEIETSPNYPDAVQAYAAGLLEGSLTWQLIHHHWHNTIEAPCIGREEICTKIRKGLKENAQATEDRANALAADDPFWHMVRLFYTQLAGLEQGWRQAVKRSKNSAEIPHEDFLWLAMASDIPNFGSENHPTSERNFNVEAGGILVKSVPKDDNNHEALIGIIHSTAAPYQKMLRLLKKYTFGYHLNSAKNSARVATRSVVASSYPGALSSQDEYYLLYGQKMEEIMIIAGTPLAPFKPDSEETEGEIIVSEKSESHTVMSSARIMSSNWLATSALSWGRYLARRRAPEDISRPVQWILTTPKNISLWIIEQHPSETHAIDYTKIFTTTKLLFCNGKSVFEHKKSIPSPTIASPDLREIQVPPENGEHLQGVERIEIQDQRGEIIQETNKVGDSTSVSYEVNSTLNSKLLRETPGAEEVMGYRGDLEVVAVPFGNIDTKLVLIGSGGIRTFEATSGPGYLGNDFEWKRDFPGVTHVGQPDRFHFGPVTPSWAWV</sequence>
<evidence type="ECO:0000256" key="1">
    <source>
        <dbReference type="ARBA" id="ARBA00007835"/>
    </source>
</evidence>
<keyword evidence="8" id="KW-0472">Membrane</keyword>
<dbReference type="Pfam" id="PF04916">
    <property type="entry name" value="Phospholip_B"/>
    <property type="match status" value="1"/>
</dbReference>
<dbReference type="Gene3D" id="3.60.60.30">
    <property type="match status" value="1"/>
</dbReference>
<dbReference type="PANTHER" id="PTHR12370">
    <property type="entry name" value="PHOSPHOLIPASE B-RELATED"/>
    <property type="match status" value="1"/>
</dbReference>
<dbReference type="InterPro" id="IPR007000">
    <property type="entry name" value="PLipase_B-like"/>
</dbReference>
<comment type="function">
    <text evidence="7">Putative phospholipase.</text>
</comment>
<evidence type="ECO:0000256" key="2">
    <source>
        <dbReference type="ARBA" id="ARBA00022729"/>
    </source>
</evidence>
<keyword evidence="8" id="KW-0812">Transmembrane</keyword>
<accession>A0A0C9RIQ3</accession>
<keyword evidence="2" id="KW-0732">Signal</keyword>
<keyword evidence="3 7" id="KW-0378">Hydrolase</keyword>
<dbReference type="GO" id="GO:0009395">
    <property type="term" value="P:phospholipid catabolic process"/>
    <property type="evidence" value="ECO:0007669"/>
    <property type="project" value="TreeGrafter"/>
</dbReference>
<evidence type="ECO:0000256" key="7">
    <source>
        <dbReference type="RuleBase" id="RU364138"/>
    </source>
</evidence>
<keyword evidence="5 7" id="KW-0443">Lipid metabolism</keyword>
<dbReference type="AlphaFoldDB" id="A0A0C9RIQ3"/>
<evidence type="ECO:0000256" key="6">
    <source>
        <dbReference type="ARBA" id="ARBA00023180"/>
    </source>
</evidence>
<keyword evidence="8" id="KW-1133">Transmembrane helix</keyword>
<evidence type="ECO:0000256" key="4">
    <source>
        <dbReference type="ARBA" id="ARBA00022963"/>
    </source>
</evidence>
<evidence type="ECO:0000256" key="3">
    <source>
        <dbReference type="ARBA" id="ARBA00022801"/>
    </source>
</evidence>
<dbReference type="EC" id="3.1.1.-" evidence="7"/>
<dbReference type="GO" id="GO:0005576">
    <property type="term" value="C:extracellular region"/>
    <property type="evidence" value="ECO:0007669"/>
    <property type="project" value="TreeGrafter"/>
</dbReference>
<keyword evidence="4 7" id="KW-0442">Lipid degradation</keyword>
<evidence type="ECO:0000256" key="5">
    <source>
        <dbReference type="ARBA" id="ARBA00023098"/>
    </source>
</evidence>
<keyword evidence="6" id="KW-0325">Glycoprotein</keyword>
<dbReference type="GO" id="GO:0004620">
    <property type="term" value="F:phospholipase activity"/>
    <property type="evidence" value="ECO:0007669"/>
    <property type="project" value="InterPro"/>
</dbReference>
<evidence type="ECO:0000256" key="8">
    <source>
        <dbReference type="SAM" id="Phobius"/>
    </source>
</evidence>
<dbReference type="PANTHER" id="PTHR12370:SF3">
    <property type="entry name" value="PHOSPHOLIPASE B-LIKE 2-RELATED"/>
    <property type="match status" value="1"/>
</dbReference>
<gene>
    <name evidence="9" type="primary">lama_1</name>
    <name evidence="9" type="ORF">g.28211</name>
</gene>
<evidence type="ECO:0000313" key="9">
    <source>
        <dbReference type="EMBL" id="JAG82889.1"/>
    </source>
</evidence>
<organism evidence="9">
    <name type="scientific">Fopius arisanus</name>
    <dbReference type="NCBI Taxonomy" id="64838"/>
    <lineage>
        <taxon>Eukaryota</taxon>
        <taxon>Metazoa</taxon>
        <taxon>Ecdysozoa</taxon>
        <taxon>Arthropoda</taxon>
        <taxon>Hexapoda</taxon>
        <taxon>Insecta</taxon>
        <taxon>Pterygota</taxon>
        <taxon>Neoptera</taxon>
        <taxon>Endopterygota</taxon>
        <taxon>Hymenoptera</taxon>
        <taxon>Apocrita</taxon>
        <taxon>Ichneumonoidea</taxon>
        <taxon>Braconidae</taxon>
        <taxon>Opiinae</taxon>
        <taxon>Fopius</taxon>
    </lineage>
</organism>
<protein>
    <recommendedName>
        <fullName evidence="7">Phospholipase B-like</fullName>
        <ecNumber evidence="7">3.1.1.-</ecNumber>
    </recommendedName>
</protein>